<evidence type="ECO:0000313" key="3">
    <source>
        <dbReference type="Proteomes" id="UP000215914"/>
    </source>
</evidence>
<protein>
    <submittedName>
        <fullName evidence="1">ESCRT-2 complex, Snf8 protein</fullName>
    </submittedName>
    <submittedName>
        <fullName evidence="2">Putative winged helix-turn-helix DNA-binding domain-containing protein</fullName>
    </submittedName>
</protein>
<proteinExistence type="predicted"/>
<reference evidence="1" key="3">
    <citation type="submission" date="2020-06" db="EMBL/GenBank/DDBJ databases">
        <title>Helianthus annuus Genome sequencing and assembly Release 2.</title>
        <authorList>
            <person name="Gouzy J."/>
            <person name="Langlade N."/>
            <person name="Munos S."/>
        </authorList>
    </citation>
    <scope>NUCLEOTIDE SEQUENCE</scope>
    <source>
        <tissue evidence="1">Leaves</tissue>
    </source>
</reference>
<dbReference type="AlphaFoldDB" id="A0A251TZY0"/>
<dbReference type="PANTHER" id="PTHR12806">
    <property type="entry name" value="EAP30 SUBUNIT OF ELL COMPLEX"/>
    <property type="match status" value="1"/>
</dbReference>
<dbReference type="Proteomes" id="UP000215914">
    <property type="component" value="Chromosome 9"/>
</dbReference>
<accession>A0A251TZY0</accession>
<organism evidence="2 3">
    <name type="scientific">Helianthus annuus</name>
    <name type="common">Common sunflower</name>
    <dbReference type="NCBI Taxonomy" id="4232"/>
    <lineage>
        <taxon>Eukaryota</taxon>
        <taxon>Viridiplantae</taxon>
        <taxon>Streptophyta</taxon>
        <taxon>Embryophyta</taxon>
        <taxon>Tracheophyta</taxon>
        <taxon>Spermatophyta</taxon>
        <taxon>Magnoliopsida</taxon>
        <taxon>eudicotyledons</taxon>
        <taxon>Gunneridae</taxon>
        <taxon>Pentapetalae</taxon>
        <taxon>asterids</taxon>
        <taxon>campanulids</taxon>
        <taxon>Asterales</taxon>
        <taxon>Asteraceae</taxon>
        <taxon>Asteroideae</taxon>
        <taxon>Heliantheae alliance</taxon>
        <taxon>Heliantheae</taxon>
        <taxon>Helianthus</taxon>
    </lineage>
</organism>
<evidence type="ECO:0000313" key="1">
    <source>
        <dbReference type="EMBL" id="KAF5792376.1"/>
    </source>
</evidence>
<gene>
    <name evidence="2" type="ORF">HannXRQ_Chr09g0268041</name>
    <name evidence="1" type="ORF">HanXRQr2_Chr09g0405311</name>
</gene>
<dbReference type="GO" id="GO:0003677">
    <property type="term" value="F:DNA binding"/>
    <property type="evidence" value="ECO:0007669"/>
    <property type="project" value="UniProtKB-KW"/>
</dbReference>
<dbReference type="GO" id="GO:0071985">
    <property type="term" value="P:multivesicular body sorting pathway"/>
    <property type="evidence" value="ECO:0007669"/>
    <property type="project" value="InterPro"/>
</dbReference>
<dbReference type="InParanoid" id="A0A251TZY0"/>
<dbReference type="EMBL" id="CM007898">
    <property type="protein sequence ID" value="OTG16132.1"/>
    <property type="molecule type" value="Genomic_DNA"/>
</dbReference>
<reference evidence="2" key="2">
    <citation type="submission" date="2017-02" db="EMBL/GenBank/DDBJ databases">
        <title>Sunflower complete genome.</title>
        <authorList>
            <person name="Langlade N."/>
            <person name="Munos S."/>
        </authorList>
    </citation>
    <scope>NUCLEOTIDE SEQUENCE [LARGE SCALE GENOMIC DNA]</scope>
    <source>
        <tissue evidence="2">Leaves</tissue>
    </source>
</reference>
<dbReference type="EMBL" id="MNCJ02000324">
    <property type="protein sequence ID" value="KAF5792376.1"/>
    <property type="molecule type" value="Genomic_DNA"/>
</dbReference>
<dbReference type="Gramene" id="mRNA:HanXRQr2_Chr09g0405311">
    <property type="protein sequence ID" value="mRNA:HanXRQr2_Chr09g0405311"/>
    <property type="gene ID" value="HanXRQr2_Chr09g0405311"/>
</dbReference>
<evidence type="ECO:0000313" key="2">
    <source>
        <dbReference type="EMBL" id="OTG16132.1"/>
    </source>
</evidence>
<dbReference type="GO" id="GO:0000814">
    <property type="term" value="C:ESCRT II complex"/>
    <property type="evidence" value="ECO:0007669"/>
    <property type="project" value="InterPro"/>
</dbReference>
<sequence>MVFVNFIFLKYCNNMNIIVQVLGSGFEVITVGKRKLVHSVPTELKTDLNEVLELSKEGLAMIDDGHRDGKRRYWFPYVSSVSSFVASETL</sequence>
<name>A0A251TZY0_HELAN</name>
<reference evidence="1 3" key="1">
    <citation type="journal article" date="2017" name="Nature">
        <title>The sunflower genome provides insights into oil metabolism, flowering and Asterid evolution.</title>
        <authorList>
            <person name="Badouin H."/>
            <person name="Gouzy J."/>
            <person name="Grassa C.J."/>
            <person name="Murat F."/>
            <person name="Staton S.E."/>
            <person name="Cottret L."/>
            <person name="Lelandais-Briere C."/>
            <person name="Owens G.L."/>
            <person name="Carrere S."/>
            <person name="Mayjonade B."/>
            <person name="Legrand L."/>
            <person name="Gill N."/>
            <person name="Kane N.C."/>
            <person name="Bowers J.E."/>
            <person name="Hubner S."/>
            <person name="Bellec A."/>
            <person name="Berard A."/>
            <person name="Berges H."/>
            <person name="Blanchet N."/>
            <person name="Boniface M.C."/>
            <person name="Brunel D."/>
            <person name="Catrice O."/>
            <person name="Chaidir N."/>
            <person name="Claudel C."/>
            <person name="Donnadieu C."/>
            <person name="Faraut T."/>
            <person name="Fievet G."/>
            <person name="Helmstetter N."/>
            <person name="King M."/>
            <person name="Knapp S.J."/>
            <person name="Lai Z."/>
            <person name="Le Paslier M.C."/>
            <person name="Lippi Y."/>
            <person name="Lorenzon L."/>
            <person name="Mandel J.R."/>
            <person name="Marage G."/>
            <person name="Marchand G."/>
            <person name="Marquand E."/>
            <person name="Bret-Mestries E."/>
            <person name="Morien E."/>
            <person name="Nambeesan S."/>
            <person name="Nguyen T."/>
            <person name="Pegot-Espagnet P."/>
            <person name="Pouilly N."/>
            <person name="Raftis F."/>
            <person name="Sallet E."/>
            <person name="Schiex T."/>
            <person name="Thomas J."/>
            <person name="Vandecasteele C."/>
            <person name="Vares D."/>
            <person name="Vear F."/>
            <person name="Vautrin S."/>
            <person name="Crespi M."/>
            <person name="Mangin B."/>
            <person name="Burke J.M."/>
            <person name="Salse J."/>
            <person name="Munos S."/>
            <person name="Vincourt P."/>
            <person name="Rieseberg L.H."/>
            <person name="Langlade N.B."/>
        </authorList>
    </citation>
    <scope>NUCLEOTIDE SEQUENCE [LARGE SCALE GENOMIC DNA]</scope>
    <source>
        <strain evidence="3">cv. SF193</strain>
        <tissue evidence="1">Leaves</tissue>
    </source>
</reference>
<dbReference type="STRING" id="4232.A0A251TZY0"/>
<keyword evidence="2" id="KW-0238">DNA-binding</keyword>
<dbReference type="PANTHER" id="PTHR12806:SF0">
    <property type="entry name" value="VACUOLAR-SORTING PROTEIN SNF8"/>
    <property type="match status" value="1"/>
</dbReference>
<keyword evidence="3" id="KW-1185">Reference proteome</keyword>
<dbReference type="InterPro" id="IPR016689">
    <property type="entry name" value="ESCRT-2_cplx_Snf8"/>
</dbReference>